<sequence>MQVKFNEYVTNITPKVGNATNTSEFNELNLLLINA</sequence>
<protein>
    <submittedName>
        <fullName evidence="1">Uncharacterized protein</fullName>
    </submittedName>
</protein>
<evidence type="ECO:0000313" key="2">
    <source>
        <dbReference type="Proteomes" id="UP000198597"/>
    </source>
</evidence>
<evidence type="ECO:0000313" key="1">
    <source>
        <dbReference type="EMBL" id="SDP86174.1"/>
    </source>
</evidence>
<name>A0A1H0W609_9CLOT</name>
<keyword evidence="2" id="KW-1185">Reference proteome</keyword>
<dbReference type="AlphaFoldDB" id="A0A1H0W609"/>
<accession>A0A1H0W609</accession>
<dbReference type="Proteomes" id="UP000198597">
    <property type="component" value="Unassembled WGS sequence"/>
</dbReference>
<gene>
    <name evidence="1" type="ORF">SAMN04488529_1354</name>
</gene>
<organism evidence="1 2">
    <name type="scientific">Clostridium gasigenes</name>
    <dbReference type="NCBI Taxonomy" id="94869"/>
    <lineage>
        <taxon>Bacteria</taxon>
        <taxon>Bacillati</taxon>
        <taxon>Bacillota</taxon>
        <taxon>Clostridia</taxon>
        <taxon>Eubacteriales</taxon>
        <taxon>Clostridiaceae</taxon>
        <taxon>Clostridium</taxon>
    </lineage>
</organism>
<proteinExistence type="predicted"/>
<dbReference type="EMBL" id="FNJM01000035">
    <property type="protein sequence ID" value="SDP86174.1"/>
    <property type="molecule type" value="Genomic_DNA"/>
</dbReference>
<reference evidence="1 2" key="1">
    <citation type="submission" date="2016-10" db="EMBL/GenBank/DDBJ databases">
        <authorList>
            <person name="de Groot N.N."/>
        </authorList>
    </citation>
    <scope>NUCLEOTIDE SEQUENCE [LARGE SCALE GENOMIC DNA]</scope>
    <source>
        <strain evidence="1 2">DSM 12272</strain>
    </source>
</reference>